<accession>A0ABU9YQH5</accession>
<keyword evidence="3" id="KW-1185">Reference proteome</keyword>
<dbReference type="Pfam" id="PF11706">
    <property type="entry name" value="zf-CGNR"/>
    <property type="match status" value="1"/>
</dbReference>
<dbReference type="InterPro" id="IPR021005">
    <property type="entry name" value="Znf_CGNR"/>
</dbReference>
<dbReference type="InterPro" id="IPR010852">
    <property type="entry name" value="ABATE"/>
</dbReference>
<reference evidence="2 3" key="1">
    <citation type="submission" date="2024-03" db="EMBL/GenBank/DDBJ databases">
        <title>High-quality draft genome sequencing of Tistrella sp. BH-R2-4.</title>
        <authorList>
            <person name="Dong C."/>
        </authorList>
    </citation>
    <scope>NUCLEOTIDE SEQUENCE [LARGE SCALE GENOMIC DNA]</scope>
    <source>
        <strain evidence="2 3">BH-R2-4</strain>
    </source>
</reference>
<dbReference type="PANTHER" id="PTHR35525:SF3">
    <property type="entry name" value="BLL6575 PROTEIN"/>
    <property type="match status" value="1"/>
</dbReference>
<dbReference type="Gene3D" id="1.10.3300.10">
    <property type="entry name" value="Jann2411-like domain"/>
    <property type="match status" value="1"/>
</dbReference>
<dbReference type="RefSeq" id="WP_244648668.1">
    <property type="nucleotide sequence ID" value="NZ_JBBKTW010000009.1"/>
</dbReference>
<dbReference type="EMBL" id="JBBKTW010000009">
    <property type="protein sequence ID" value="MEN2990921.1"/>
    <property type="molecule type" value="Genomic_DNA"/>
</dbReference>
<gene>
    <name evidence="2" type="ORF">WG926_21590</name>
</gene>
<dbReference type="InterPro" id="IPR023286">
    <property type="entry name" value="ABATE_dom_sf"/>
</dbReference>
<dbReference type="Pfam" id="PF07336">
    <property type="entry name" value="ABATE"/>
    <property type="match status" value="1"/>
</dbReference>
<dbReference type="PANTHER" id="PTHR35525">
    <property type="entry name" value="BLL6575 PROTEIN"/>
    <property type="match status" value="1"/>
</dbReference>
<dbReference type="Proteomes" id="UP001413721">
    <property type="component" value="Unassembled WGS sequence"/>
</dbReference>
<name>A0ABU9YQH5_9PROT</name>
<comment type="caution">
    <text evidence="2">The sequence shown here is derived from an EMBL/GenBank/DDBJ whole genome shotgun (WGS) entry which is preliminary data.</text>
</comment>
<evidence type="ECO:0000313" key="2">
    <source>
        <dbReference type="EMBL" id="MEN2990921.1"/>
    </source>
</evidence>
<dbReference type="SUPFAM" id="SSF160904">
    <property type="entry name" value="Jann2411-like"/>
    <property type="match status" value="1"/>
</dbReference>
<proteinExistence type="predicted"/>
<organism evidence="2 3">
    <name type="scientific">Tistrella arctica</name>
    <dbReference type="NCBI Taxonomy" id="3133430"/>
    <lineage>
        <taxon>Bacteria</taxon>
        <taxon>Pseudomonadati</taxon>
        <taxon>Pseudomonadota</taxon>
        <taxon>Alphaproteobacteria</taxon>
        <taxon>Geminicoccales</taxon>
        <taxon>Geminicoccaceae</taxon>
        <taxon>Tistrella</taxon>
    </lineage>
</organism>
<protein>
    <submittedName>
        <fullName evidence="2">CGNR zinc finger domain-containing protein</fullName>
    </submittedName>
</protein>
<feature type="domain" description="Zinc finger CGNR" evidence="1">
    <location>
        <begin position="166"/>
        <end position="209"/>
    </location>
</feature>
<evidence type="ECO:0000259" key="1">
    <source>
        <dbReference type="Pfam" id="PF11706"/>
    </source>
</evidence>
<sequence>MKHVLPVCIESHAFSPADFVGGEPALDFANTIAGWNGNPRDWLDGYDSLAGWARQAGVIPDELSAALRRQAEIEPKAAGMALRQARSLREDIHEYFCAIARETTPDSRVIESLFSRWRKAADSHAPNIKEGRLVLEPKRKALLLGVITDRLAYQAFELARTVDTDRLRICDGANCGWLFIDRSKAGRRRWCDMATCGNAAKSRRHYERKAGE</sequence>
<evidence type="ECO:0000313" key="3">
    <source>
        <dbReference type="Proteomes" id="UP001413721"/>
    </source>
</evidence>